<gene>
    <name evidence="1" type="ORF">ACN42_g9502</name>
</gene>
<comment type="caution">
    <text evidence="1">The sequence shown here is derived from an EMBL/GenBank/DDBJ whole genome shotgun (WGS) entry which is preliminary data.</text>
</comment>
<name>A0A101MBU8_PENFR</name>
<evidence type="ECO:0000313" key="2">
    <source>
        <dbReference type="Proteomes" id="UP000055045"/>
    </source>
</evidence>
<accession>A0A101MBU8</accession>
<evidence type="ECO:0000313" key="1">
    <source>
        <dbReference type="EMBL" id="KUM57672.1"/>
    </source>
</evidence>
<sequence>MCVAWPERSTWWTSKCMVQCEILIELLKKLSYRVCEIQHGLLPKSTVGFHTLCNLTSSTTQSISHIAPCTLTSTK</sequence>
<keyword evidence="2" id="KW-1185">Reference proteome</keyword>
<reference evidence="1 2" key="1">
    <citation type="submission" date="2015-10" db="EMBL/GenBank/DDBJ databases">
        <title>Genome sequencing of Penicillium freii.</title>
        <authorList>
            <person name="Nguyen H.D."/>
            <person name="Visagie C.M."/>
            <person name="Seifert K.A."/>
        </authorList>
    </citation>
    <scope>NUCLEOTIDE SEQUENCE [LARGE SCALE GENOMIC DNA]</scope>
    <source>
        <strain evidence="1 2">DAOM 242723</strain>
    </source>
</reference>
<dbReference type="EMBL" id="LLXE01000344">
    <property type="protein sequence ID" value="KUM57672.1"/>
    <property type="molecule type" value="Genomic_DNA"/>
</dbReference>
<protein>
    <submittedName>
        <fullName evidence="1">Uncharacterized protein</fullName>
    </submittedName>
</protein>
<organism evidence="1 2">
    <name type="scientific">Penicillium freii</name>
    <dbReference type="NCBI Taxonomy" id="48697"/>
    <lineage>
        <taxon>Eukaryota</taxon>
        <taxon>Fungi</taxon>
        <taxon>Dikarya</taxon>
        <taxon>Ascomycota</taxon>
        <taxon>Pezizomycotina</taxon>
        <taxon>Eurotiomycetes</taxon>
        <taxon>Eurotiomycetidae</taxon>
        <taxon>Eurotiales</taxon>
        <taxon>Aspergillaceae</taxon>
        <taxon>Penicillium</taxon>
    </lineage>
</organism>
<dbReference type="Proteomes" id="UP000055045">
    <property type="component" value="Unassembled WGS sequence"/>
</dbReference>
<dbReference type="AlphaFoldDB" id="A0A101MBU8"/>
<proteinExistence type="predicted"/>